<dbReference type="InterPro" id="IPR015797">
    <property type="entry name" value="NUDIX_hydrolase-like_dom_sf"/>
</dbReference>
<dbReference type="Pfam" id="PF00293">
    <property type="entry name" value="NUDIX"/>
    <property type="match status" value="1"/>
</dbReference>
<dbReference type="RefSeq" id="WP_132406094.1">
    <property type="nucleotide sequence ID" value="NZ_SMKA01000041.1"/>
</dbReference>
<comment type="cofactor">
    <cofactor evidence="1">
        <name>Mg(2+)</name>
        <dbReference type="ChEBI" id="CHEBI:18420"/>
    </cofactor>
</comment>
<keyword evidence="7" id="KW-1185">Reference proteome</keyword>
<evidence type="ECO:0000256" key="2">
    <source>
        <dbReference type="ARBA" id="ARBA00005582"/>
    </source>
</evidence>
<sequence length="149" mass="16244">MDRFRVVPAAYVVLRRGDEVLMMLRANTGYMDGYWAVPAGHVEAGESVLEAAVREVREEVGVEIDPADLVPVTAMHRTGGNGEPIDERVDFFFTTSRWTGEPQLMEPGKADGLEWVALDKLPEPTVPHEARVLAGLDGGLPAVIVEGFS</sequence>
<accession>A0A4R4Q6M1</accession>
<dbReference type="InterPro" id="IPR000086">
    <property type="entry name" value="NUDIX_hydrolase_dom"/>
</dbReference>
<dbReference type="PROSITE" id="PS00893">
    <property type="entry name" value="NUDIX_BOX"/>
    <property type="match status" value="1"/>
</dbReference>
<evidence type="ECO:0000256" key="4">
    <source>
        <dbReference type="RuleBase" id="RU003476"/>
    </source>
</evidence>
<dbReference type="OrthoDB" id="21342at2"/>
<evidence type="ECO:0000313" key="7">
    <source>
        <dbReference type="Proteomes" id="UP000295075"/>
    </source>
</evidence>
<evidence type="ECO:0000313" key="6">
    <source>
        <dbReference type="EMBL" id="TDC30780.1"/>
    </source>
</evidence>
<protein>
    <submittedName>
        <fullName evidence="6">NUDIX domain-containing protein</fullName>
    </submittedName>
</protein>
<gene>
    <name evidence="6" type="ORF">E1261_12645</name>
</gene>
<proteinExistence type="inferred from homology"/>
<evidence type="ECO:0000256" key="1">
    <source>
        <dbReference type="ARBA" id="ARBA00001946"/>
    </source>
</evidence>
<organism evidence="6 7">
    <name type="scientific">Kribbella albertanoniae</name>
    <dbReference type="NCBI Taxonomy" id="1266829"/>
    <lineage>
        <taxon>Bacteria</taxon>
        <taxon>Bacillati</taxon>
        <taxon>Actinomycetota</taxon>
        <taxon>Actinomycetes</taxon>
        <taxon>Propionibacteriales</taxon>
        <taxon>Kribbellaceae</taxon>
        <taxon>Kribbella</taxon>
    </lineage>
</organism>
<dbReference type="SUPFAM" id="SSF55811">
    <property type="entry name" value="Nudix"/>
    <property type="match status" value="1"/>
</dbReference>
<reference evidence="6 7" key="1">
    <citation type="submission" date="2019-03" db="EMBL/GenBank/DDBJ databases">
        <title>Draft genome sequences of novel Actinobacteria.</title>
        <authorList>
            <person name="Sahin N."/>
            <person name="Ay H."/>
            <person name="Saygin H."/>
        </authorList>
    </citation>
    <scope>NUCLEOTIDE SEQUENCE [LARGE SCALE GENOMIC DNA]</scope>
    <source>
        <strain evidence="6 7">JCM 30547</strain>
    </source>
</reference>
<keyword evidence="3 4" id="KW-0378">Hydrolase</keyword>
<dbReference type="Proteomes" id="UP000295075">
    <property type="component" value="Unassembled WGS sequence"/>
</dbReference>
<dbReference type="GO" id="GO:0016787">
    <property type="term" value="F:hydrolase activity"/>
    <property type="evidence" value="ECO:0007669"/>
    <property type="project" value="UniProtKB-KW"/>
</dbReference>
<comment type="caution">
    <text evidence="6">The sequence shown here is derived from an EMBL/GenBank/DDBJ whole genome shotgun (WGS) entry which is preliminary data.</text>
</comment>
<dbReference type="Gene3D" id="3.90.79.10">
    <property type="entry name" value="Nucleoside Triphosphate Pyrophosphohydrolase"/>
    <property type="match status" value="1"/>
</dbReference>
<dbReference type="PANTHER" id="PTHR43046:SF16">
    <property type="entry name" value="ADP-RIBOSE PYROPHOSPHATASE YJHB-RELATED"/>
    <property type="match status" value="1"/>
</dbReference>
<dbReference type="PROSITE" id="PS51462">
    <property type="entry name" value="NUDIX"/>
    <property type="match status" value="1"/>
</dbReference>
<name>A0A4R4Q6M1_9ACTN</name>
<dbReference type="AlphaFoldDB" id="A0A4R4Q6M1"/>
<evidence type="ECO:0000259" key="5">
    <source>
        <dbReference type="PROSITE" id="PS51462"/>
    </source>
</evidence>
<dbReference type="InterPro" id="IPR020476">
    <property type="entry name" value="Nudix_hydrolase"/>
</dbReference>
<feature type="domain" description="Nudix hydrolase" evidence="5">
    <location>
        <begin position="4"/>
        <end position="138"/>
    </location>
</feature>
<comment type="similarity">
    <text evidence="2 4">Belongs to the Nudix hydrolase family.</text>
</comment>
<dbReference type="InterPro" id="IPR020084">
    <property type="entry name" value="NUDIX_hydrolase_CS"/>
</dbReference>
<dbReference type="CDD" id="cd04683">
    <property type="entry name" value="NUDIX_Hydrolase"/>
    <property type="match status" value="1"/>
</dbReference>
<dbReference type="PANTHER" id="PTHR43046">
    <property type="entry name" value="GDP-MANNOSE MANNOSYL HYDROLASE"/>
    <property type="match status" value="1"/>
</dbReference>
<dbReference type="EMBL" id="SMKA01000041">
    <property type="protein sequence ID" value="TDC30780.1"/>
    <property type="molecule type" value="Genomic_DNA"/>
</dbReference>
<dbReference type="PRINTS" id="PR00502">
    <property type="entry name" value="NUDIXFAMILY"/>
</dbReference>
<evidence type="ECO:0000256" key="3">
    <source>
        <dbReference type="ARBA" id="ARBA00022801"/>
    </source>
</evidence>